<sequence>MVRCGCHDDAYDREGPDCPCRHRGNRRSCGRSRSAGGIGDFLSPAFGTSCANRDTGTHAEGLTSDGTGTAGGNFLGLPVGSPLNHCGDAAGLEEQIVTADLRALYPV</sequence>
<evidence type="ECO:0000256" key="1">
    <source>
        <dbReference type="ARBA" id="ARBA00004191"/>
    </source>
</evidence>
<evidence type="ECO:0000313" key="9">
    <source>
        <dbReference type="Proteomes" id="UP000636661"/>
    </source>
</evidence>
<evidence type="ECO:0000256" key="3">
    <source>
        <dbReference type="ARBA" id="ARBA00022525"/>
    </source>
</evidence>
<evidence type="ECO:0000256" key="2">
    <source>
        <dbReference type="ARBA" id="ARBA00022512"/>
    </source>
</evidence>
<reference evidence="8" key="2">
    <citation type="submission" date="2020-09" db="EMBL/GenBank/DDBJ databases">
        <authorList>
            <person name="Sun Q."/>
            <person name="Ohkuma M."/>
        </authorList>
    </citation>
    <scope>NUCLEOTIDE SEQUENCE</scope>
    <source>
        <strain evidence="8">JCM 4391</strain>
    </source>
</reference>
<comment type="caution">
    <text evidence="8">The sequence shown here is derived from an EMBL/GenBank/DDBJ whole genome shotgun (WGS) entry which is preliminary data.</text>
</comment>
<gene>
    <name evidence="8" type="ORF">GCM10010274_65380</name>
</gene>
<keyword evidence="2" id="KW-0134">Cell wall</keyword>
<comment type="subcellular location">
    <subcellularLocation>
        <location evidence="1">Secreted</location>
        <location evidence="1">Cell wall</location>
    </subcellularLocation>
</comment>
<keyword evidence="9" id="KW-1185">Reference proteome</keyword>
<keyword evidence="5" id="KW-0130">Cell adhesion</keyword>
<evidence type="ECO:0000256" key="6">
    <source>
        <dbReference type="ARBA" id="ARBA00023087"/>
    </source>
</evidence>
<evidence type="ECO:0000256" key="5">
    <source>
        <dbReference type="ARBA" id="ARBA00022889"/>
    </source>
</evidence>
<name>A0A918I635_9ACTN</name>
<accession>A0A918I635</accession>
<evidence type="ECO:0000313" key="8">
    <source>
        <dbReference type="EMBL" id="GGU67924.1"/>
    </source>
</evidence>
<keyword evidence="6" id="KW-0034">Amyloid</keyword>
<dbReference type="InterPro" id="IPR005528">
    <property type="entry name" value="ChpA-H"/>
</dbReference>
<evidence type="ECO:0000259" key="7">
    <source>
        <dbReference type="Pfam" id="PF03777"/>
    </source>
</evidence>
<keyword evidence="4" id="KW-0732">Signal</keyword>
<dbReference type="EMBL" id="BMTP01000034">
    <property type="protein sequence ID" value="GGU67924.1"/>
    <property type="molecule type" value="Genomic_DNA"/>
</dbReference>
<keyword evidence="3" id="KW-0964">Secreted</keyword>
<dbReference type="AlphaFoldDB" id="A0A918I635"/>
<evidence type="ECO:0000256" key="4">
    <source>
        <dbReference type="ARBA" id="ARBA00022729"/>
    </source>
</evidence>
<protein>
    <recommendedName>
        <fullName evidence="7">Chaplin domain-containing protein</fullName>
    </recommendedName>
</protein>
<dbReference type="GO" id="GO:0007155">
    <property type="term" value="P:cell adhesion"/>
    <property type="evidence" value="ECO:0007669"/>
    <property type="project" value="UniProtKB-KW"/>
</dbReference>
<dbReference type="Proteomes" id="UP000636661">
    <property type="component" value="Unassembled WGS sequence"/>
</dbReference>
<feature type="domain" description="Chaplin" evidence="7">
    <location>
        <begin position="55"/>
        <end position="90"/>
    </location>
</feature>
<dbReference type="RefSeq" id="WP_189554873.1">
    <property type="nucleotide sequence ID" value="NZ_BMTP01000034.1"/>
</dbReference>
<proteinExistence type="predicted"/>
<organism evidence="8 9">
    <name type="scientific">Streptomyces lavendofoliae</name>
    <dbReference type="NCBI Taxonomy" id="67314"/>
    <lineage>
        <taxon>Bacteria</taxon>
        <taxon>Bacillati</taxon>
        <taxon>Actinomycetota</taxon>
        <taxon>Actinomycetes</taxon>
        <taxon>Kitasatosporales</taxon>
        <taxon>Streptomycetaceae</taxon>
        <taxon>Streptomyces</taxon>
    </lineage>
</organism>
<reference evidence="8" key="1">
    <citation type="journal article" date="2014" name="Int. J. Syst. Evol. Microbiol.">
        <title>Complete genome sequence of Corynebacterium casei LMG S-19264T (=DSM 44701T), isolated from a smear-ripened cheese.</title>
        <authorList>
            <consortium name="US DOE Joint Genome Institute (JGI-PGF)"/>
            <person name="Walter F."/>
            <person name="Albersmeier A."/>
            <person name="Kalinowski J."/>
            <person name="Ruckert C."/>
        </authorList>
    </citation>
    <scope>NUCLEOTIDE SEQUENCE</scope>
    <source>
        <strain evidence="8">JCM 4391</strain>
    </source>
</reference>
<dbReference type="Pfam" id="PF03777">
    <property type="entry name" value="ChpA-C"/>
    <property type="match status" value="1"/>
</dbReference>